<keyword evidence="4" id="KW-1185">Reference proteome</keyword>
<dbReference type="KEGG" id="pavi:110770900"/>
<sequence>MTLVAVLDWGRRFKIIQGVARGLPYLHHDSCLKDGKVADTLEGAYPSSLANKVAVKPEEPAPELTKENESSQEQIQAQDGLDDALKRRLQQLIDSNRVMLFMKGTPEDPKCEFSKMVVNMLKRHEVEFGSFDLLMDNEVMEGIQKYSNWPLLPHIYFEGRARGFRHIGTLMKGCPSNPNEFG</sequence>
<evidence type="ECO:0000256" key="2">
    <source>
        <dbReference type="SAM" id="MobiDB-lite"/>
    </source>
</evidence>
<dbReference type="GO" id="GO:0006879">
    <property type="term" value="P:intracellular iron ion homeostasis"/>
    <property type="evidence" value="ECO:0007669"/>
    <property type="project" value="TreeGrafter"/>
</dbReference>
<dbReference type="PANTHER" id="PTHR10293:SF73">
    <property type="entry name" value="GLUTAREDOXIN-3"/>
    <property type="match status" value="1"/>
</dbReference>
<evidence type="ECO:0000256" key="1">
    <source>
        <dbReference type="ARBA" id="ARBA00008983"/>
    </source>
</evidence>
<dbReference type="SUPFAM" id="SSF52833">
    <property type="entry name" value="Thioredoxin-like"/>
    <property type="match status" value="1"/>
</dbReference>
<comment type="similarity">
    <text evidence="1">Belongs to the glutaredoxin family. CGFS subfamily.</text>
</comment>
<dbReference type="GeneID" id="110770900"/>
<dbReference type="RefSeq" id="XP_021830822.1">
    <property type="nucleotide sequence ID" value="XM_021975130.1"/>
</dbReference>
<dbReference type="Pfam" id="PF00462">
    <property type="entry name" value="Glutaredoxin"/>
    <property type="match status" value="1"/>
</dbReference>
<name>A0A6P5TUK4_PRUAV</name>
<dbReference type="PANTHER" id="PTHR10293">
    <property type="entry name" value="GLUTAREDOXIN FAMILY MEMBER"/>
    <property type="match status" value="1"/>
</dbReference>
<dbReference type="AlphaFoldDB" id="A0A6P5TUK4"/>
<proteinExistence type="inferred from homology"/>
<dbReference type="Proteomes" id="UP000515124">
    <property type="component" value="Unplaced"/>
</dbReference>
<feature type="compositionally biased region" description="Basic and acidic residues" evidence="2">
    <location>
        <begin position="59"/>
        <end position="69"/>
    </location>
</feature>
<dbReference type="InterPro" id="IPR004480">
    <property type="entry name" value="Monothiol_GRX-rel"/>
</dbReference>
<dbReference type="Gene3D" id="3.40.30.10">
    <property type="entry name" value="Glutaredoxin"/>
    <property type="match status" value="1"/>
</dbReference>
<organism evidence="4 5">
    <name type="scientific">Prunus avium</name>
    <name type="common">Cherry</name>
    <name type="synonym">Cerasus avium</name>
    <dbReference type="NCBI Taxonomy" id="42229"/>
    <lineage>
        <taxon>Eukaryota</taxon>
        <taxon>Viridiplantae</taxon>
        <taxon>Streptophyta</taxon>
        <taxon>Embryophyta</taxon>
        <taxon>Tracheophyta</taxon>
        <taxon>Spermatophyta</taxon>
        <taxon>Magnoliopsida</taxon>
        <taxon>eudicotyledons</taxon>
        <taxon>Gunneridae</taxon>
        <taxon>Pentapetalae</taxon>
        <taxon>rosids</taxon>
        <taxon>fabids</taxon>
        <taxon>Rosales</taxon>
        <taxon>Rosaceae</taxon>
        <taxon>Amygdaloideae</taxon>
        <taxon>Amygdaleae</taxon>
        <taxon>Prunus</taxon>
    </lineage>
</organism>
<dbReference type="PROSITE" id="PS51354">
    <property type="entry name" value="GLUTAREDOXIN_2"/>
    <property type="match status" value="1"/>
</dbReference>
<protein>
    <submittedName>
        <fullName evidence="5">Monothiol glutaredoxin-S17-like</fullName>
    </submittedName>
</protein>
<evidence type="ECO:0000313" key="5">
    <source>
        <dbReference type="RefSeq" id="XP_021830822.1"/>
    </source>
</evidence>
<gene>
    <name evidence="5" type="primary">LOC110770900</name>
</gene>
<evidence type="ECO:0000259" key="3">
    <source>
        <dbReference type="Pfam" id="PF00462"/>
    </source>
</evidence>
<dbReference type="InterPro" id="IPR002109">
    <property type="entry name" value="Glutaredoxin"/>
</dbReference>
<accession>A0A6P5TUK4</accession>
<dbReference type="GO" id="GO:0005829">
    <property type="term" value="C:cytosol"/>
    <property type="evidence" value="ECO:0007669"/>
    <property type="project" value="TreeGrafter"/>
</dbReference>
<reference evidence="5" key="1">
    <citation type="submission" date="2025-08" db="UniProtKB">
        <authorList>
            <consortium name="RefSeq"/>
        </authorList>
    </citation>
    <scope>IDENTIFICATION</scope>
</reference>
<feature type="domain" description="Glutaredoxin" evidence="3">
    <location>
        <begin position="98"/>
        <end position="160"/>
    </location>
</feature>
<dbReference type="GO" id="GO:0005634">
    <property type="term" value="C:nucleus"/>
    <property type="evidence" value="ECO:0007669"/>
    <property type="project" value="TreeGrafter"/>
</dbReference>
<evidence type="ECO:0000313" key="4">
    <source>
        <dbReference type="Proteomes" id="UP000515124"/>
    </source>
</evidence>
<dbReference type="InterPro" id="IPR036249">
    <property type="entry name" value="Thioredoxin-like_sf"/>
</dbReference>
<feature type="region of interest" description="Disordered" evidence="2">
    <location>
        <begin position="59"/>
        <end position="79"/>
    </location>
</feature>